<evidence type="ECO:0000256" key="1">
    <source>
        <dbReference type="SAM" id="SignalP"/>
    </source>
</evidence>
<protein>
    <recommendedName>
        <fullName evidence="4">EB domain-containing protein</fullName>
    </recommendedName>
</protein>
<name>A0A1W0WPZ1_HYPEX</name>
<evidence type="ECO:0000313" key="2">
    <source>
        <dbReference type="EMBL" id="OQV17275.1"/>
    </source>
</evidence>
<sequence>MERISVVVLLTSIVLMSSVDSAHKGEGCFGISQCYDTGLTCSGARCYCLMDLSPAYARYWACNDDEDCSKDSAAREPRPAVAEAPDCQNSIAACPPSIAGTKNQQPAVVPVQHAMVQGMECKPSTECPASPGFSGYCNIGR</sequence>
<dbReference type="AlphaFoldDB" id="A0A1W0WPZ1"/>
<keyword evidence="1" id="KW-0732">Signal</keyword>
<evidence type="ECO:0008006" key="4">
    <source>
        <dbReference type="Google" id="ProtNLM"/>
    </source>
</evidence>
<reference evidence="3" key="1">
    <citation type="submission" date="2017-01" db="EMBL/GenBank/DDBJ databases">
        <title>Comparative genomics of anhydrobiosis in the tardigrade Hypsibius dujardini.</title>
        <authorList>
            <person name="Yoshida Y."/>
            <person name="Koutsovoulos G."/>
            <person name="Laetsch D."/>
            <person name="Stevens L."/>
            <person name="Kumar S."/>
            <person name="Horikawa D."/>
            <person name="Ishino K."/>
            <person name="Komine S."/>
            <person name="Tomita M."/>
            <person name="Blaxter M."/>
            <person name="Arakawa K."/>
        </authorList>
    </citation>
    <scope>NUCLEOTIDE SEQUENCE [LARGE SCALE GENOMIC DNA]</scope>
    <source>
        <strain evidence="3">Z151</strain>
    </source>
</reference>
<feature type="chain" id="PRO_5012596621" description="EB domain-containing protein" evidence="1">
    <location>
        <begin position="22"/>
        <end position="141"/>
    </location>
</feature>
<organism evidence="2 3">
    <name type="scientific">Hypsibius exemplaris</name>
    <name type="common">Freshwater tardigrade</name>
    <dbReference type="NCBI Taxonomy" id="2072580"/>
    <lineage>
        <taxon>Eukaryota</taxon>
        <taxon>Metazoa</taxon>
        <taxon>Ecdysozoa</taxon>
        <taxon>Tardigrada</taxon>
        <taxon>Eutardigrada</taxon>
        <taxon>Parachela</taxon>
        <taxon>Hypsibioidea</taxon>
        <taxon>Hypsibiidae</taxon>
        <taxon>Hypsibius</taxon>
    </lineage>
</organism>
<accession>A0A1W0WPZ1</accession>
<evidence type="ECO:0000313" key="3">
    <source>
        <dbReference type="Proteomes" id="UP000192578"/>
    </source>
</evidence>
<keyword evidence="3" id="KW-1185">Reference proteome</keyword>
<proteinExistence type="predicted"/>
<dbReference type="EMBL" id="MTYJ01000063">
    <property type="protein sequence ID" value="OQV17275.1"/>
    <property type="molecule type" value="Genomic_DNA"/>
</dbReference>
<gene>
    <name evidence="2" type="ORF">BV898_08673</name>
</gene>
<feature type="signal peptide" evidence="1">
    <location>
        <begin position="1"/>
        <end position="21"/>
    </location>
</feature>
<comment type="caution">
    <text evidence="2">The sequence shown here is derived from an EMBL/GenBank/DDBJ whole genome shotgun (WGS) entry which is preliminary data.</text>
</comment>
<dbReference type="Proteomes" id="UP000192578">
    <property type="component" value="Unassembled WGS sequence"/>
</dbReference>